<dbReference type="InParanoid" id="A0A158NVA4"/>
<dbReference type="STRING" id="12957.A0A158NVA4"/>
<dbReference type="GO" id="GO:0004842">
    <property type="term" value="F:ubiquitin-protein transferase activity"/>
    <property type="evidence" value="ECO:0007669"/>
    <property type="project" value="TreeGrafter"/>
</dbReference>
<gene>
    <name evidence="6" type="primary">105624717</name>
</gene>
<proteinExistence type="predicted"/>
<dbReference type="InterPro" id="IPR002110">
    <property type="entry name" value="Ankyrin_rpt"/>
</dbReference>
<dbReference type="Gene3D" id="3.30.379.10">
    <property type="entry name" value="Chitobiase/beta-hexosaminidase domain 2-like"/>
    <property type="match status" value="1"/>
</dbReference>
<dbReference type="KEGG" id="acep:105624717"/>
<evidence type="ECO:0000256" key="2">
    <source>
        <dbReference type="ARBA" id="ARBA00022801"/>
    </source>
</evidence>
<dbReference type="eggNOG" id="ENOG502RPUM">
    <property type="taxonomic scope" value="Eukaryota"/>
</dbReference>
<dbReference type="GO" id="GO:0004563">
    <property type="term" value="F:beta-N-acetylhexosaminidase activity"/>
    <property type="evidence" value="ECO:0007669"/>
    <property type="project" value="InterPro"/>
</dbReference>
<dbReference type="InterPro" id="IPR025705">
    <property type="entry name" value="Beta_hexosaminidase_sua/sub"/>
</dbReference>
<evidence type="ECO:0000313" key="7">
    <source>
        <dbReference type="Proteomes" id="UP000005205"/>
    </source>
</evidence>
<dbReference type="Proteomes" id="UP000005205">
    <property type="component" value="Unassembled WGS sequence"/>
</dbReference>
<dbReference type="PRINTS" id="PR00738">
    <property type="entry name" value="GLHYDRLASE20"/>
</dbReference>
<feature type="region of interest" description="Disordered" evidence="5">
    <location>
        <begin position="263"/>
        <end position="288"/>
    </location>
</feature>
<dbReference type="PROSITE" id="PS50088">
    <property type="entry name" value="ANK_REPEAT"/>
    <property type="match status" value="3"/>
</dbReference>
<dbReference type="PROSITE" id="PS50297">
    <property type="entry name" value="ANK_REP_REGION"/>
    <property type="match status" value="2"/>
</dbReference>
<evidence type="ECO:0000256" key="5">
    <source>
        <dbReference type="SAM" id="MobiDB-lite"/>
    </source>
</evidence>
<dbReference type="InterPro" id="IPR036770">
    <property type="entry name" value="Ankyrin_rpt-contain_sf"/>
</dbReference>
<dbReference type="OrthoDB" id="5806726at2759"/>
<dbReference type="PANTHER" id="PTHR24171">
    <property type="entry name" value="ANKYRIN REPEAT DOMAIN-CONTAINING PROTEIN 39-RELATED"/>
    <property type="match status" value="1"/>
</dbReference>
<feature type="repeat" description="ANK" evidence="4">
    <location>
        <begin position="48"/>
        <end position="80"/>
    </location>
</feature>
<dbReference type="AlphaFoldDB" id="A0A158NVA4"/>
<keyword evidence="2" id="KW-0378">Hydrolase</keyword>
<dbReference type="Gene3D" id="3.20.20.80">
    <property type="entry name" value="Glycosidases"/>
    <property type="match status" value="1"/>
</dbReference>
<dbReference type="GO" id="GO:0085020">
    <property type="term" value="P:protein K6-linked ubiquitination"/>
    <property type="evidence" value="ECO:0007669"/>
    <property type="project" value="TreeGrafter"/>
</dbReference>
<dbReference type="PANTHER" id="PTHR24171:SF11">
    <property type="entry name" value="26S PROTEASOME NON-ATPASE REGULATORY SUBUNIT 10"/>
    <property type="match status" value="1"/>
</dbReference>
<dbReference type="EnsemblMetazoa" id="XM_012206072.1">
    <property type="protein sequence ID" value="XP_012061462.1"/>
    <property type="gene ID" value="LOC105624717"/>
</dbReference>
<keyword evidence="7" id="KW-1185">Reference proteome</keyword>
<dbReference type="Pfam" id="PF00023">
    <property type="entry name" value="Ank"/>
    <property type="match status" value="1"/>
</dbReference>
<evidence type="ECO:0000256" key="3">
    <source>
        <dbReference type="ARBA" id="ARBA00023043"/>
    </source>
</evidence>
<protein>
    <submittedName>
        <fullName evidence="6">Uncharacterized protein</fullName>
    </submittedName>
</protein>
<keyword evidence="1" id="KW-0677">Repeat</keyword>
<dbReference type="SUPFAM" id="SSF55545">
    <property type="entry name" value="beta-N-acetylhexosaminidase-like domain"/>
    <property type="match status" value="1"/>
</dbReference>
<dbReference type="GO" id="GO:0031436">
    <property type="term" value="C:BRCA1-BARD1 complex"/>
    <property type="evidence" value="ECO:0007669"/>
    <property type="project" value="TreeGrafter"/>
</dbReference>
<feature type="repeat" description="ANK" evidence="4">
    <location>
        <begin position="132"/>
        <end position="164"/>
    </location>
</feature>
<dbReference type="GO" id="GO:0005975">
    <property type="term" value="P:carbohydrate metabolic process"/>
    <property type="evidence" value="ECO:0007669"/>
    <property type="project" value="InterPro"/>
</dbReference>
<dbReference type="InterPro" id="IPR017853">
    <property type="entry name" value="GH"/>
</dbReference>
<organism evidence="6 7">
    <name type="scientific">Atta cephalotes</name>
    <name type="common">Leafcutter ant</name>
    <dbReference type="NCBI Taxonomy" id="12957"/>
    <lineage>
        <taxon>Eukaryota</taxon>
        <taxon>Metazoa</taxon>
        <taxon>Ecdysozoa</taxon>
        <taxon>Arthropoda</taxon>
        <taxon>Hexapoda</taxon>
        <taxon>Insecta</taxon>
        <taxon>Pterygota</taxon>
        <taxon>Neoptera</taxon>
        <taxon>Endopterygota</taxon>
        <taxon>Hymenoptera</taxon>
        <taxon>Apocrita</taxon>
        <taxon>Aculeata</taxon>
        <taxon>Formicoidea</taxon>
        <taxon>Formicidae</taxon>
        <taxon>Myrmicinae</taxon>
        <taxon>Atta</taxon>
    </lineage>
</organism>
<feature type="repeat" description="ANK" evidence="4">
    <location>
        <begin position="165"/>
        <end position="197"/>
    </location>
</feature>
<dbReference type="SUPFAM" id="SSF48403">
    <property type="entry name" value="Ankyrin repeat"/>
    <property type="match status" value="1"/>
</dbReference>
<dbReference type="EMBL" id="ADTU01027051">
    <property type="status" value="NOT_ANNOTATED_CDS"/>
    <property type="molecule type" value="Genomic_DNA"/>
</dbReference>
<dbReference type="Pfam" id="PF12796">
    <property type="entry name" value="Ank_2"/>
    <property type="match status" value="1"/>
</dbReference>
<keyword evidence="3 4" id="KW-0040">ANK repeat</keyword>
<evidence type="ECO:0000313" key="6">
    <source>
        <dbReference type="EnsemblMetazoa" id="XP_012061462.1"/>
    </source>
</evidence>
<dbReference type="SMART" id="SM00248">
    <property type="entry name" value="ANK"/>
    <property type="match status" value="3"/>
</dbReference>
<evidence type="ECO:0000256" key="1">
    <source>
        <dbReference type="ARBA" id="ARBA00022737"/>
    </source>
</evidence>
<sequence length="949" mass="105778">MQGICDNIRTAIEHGRTDIIRSLLDACENGNATEGITRDKILNQPVLEEGTFLLYASKTNQVDIVRTLLNCGADPAVQNADGHNAVDVASSDAIRRIYIEEMLRATAASEVDRVMQLLDAGLDVNSWDSQGSKNTPLHWAACYGNKHIIACLLDKGADVNAENGCGATPLHDAVNRGDIAICQELLQAGANPLVRAIKGTFAGKTPYELSRKKQSLHCFLQRFISNFMLNENETIHSATMSYPDTSYCQKGLTCNMSQLSVESNKSDPAYDVPSRDSRDAGKESPSKSIIDKGSIYNLLWPQPKTINELKNFTAPFIAGKELLISIIQGSESVHKILDVWEISRTHLLELGHDVKIGEVQPSCGKLLNDNMIECIVNRNLFNIADSYQLHITHNSIKVSAGSLAGLHYAVCTFVQILRLSKNQSRSEVCEIEPVFIKDEPRFIHRGILLDISPRGRVPTLEYLLHIIDLLSSFKISHLHLYSRLVQNCDWQLCYSKSEMVTLDRYCRDRHLDIVPTLDVDSNVSQHHLMQMWPIFQDLLAVFPSLNYVHVGPRLTTLLVQADSFDLSVSVNDTLETDMSEVFKSYSCLQELWHILNLSSNTTLLLCSNSLHSKSEFHNIPTNIIFVEYGFQADYDFSEWTEPFRLGGGNVLPSSGTASYNSLAGCPASTYANTRNAIKTSLEQNSIGVVVAHWSGSHHLTPHPFAWIGYLIAAGLAWNSTTEIDLGPDDNYDIPELSVSVRERYITKLLDIHVFQDSEYKIGNALLELGRLDTLVLTLSKNQAVKDLQQIPDNRGSTLYRLLTDPDNVNLEYLSADLFAKMTKQIKRISHSLYEANLSSKFASMEIQELQLTSDLMLTACKIGRTLIGVGVNPNSNMGLAVINLGVCNLPPTFRTDIANKMLAHIEQYKGSWLQRHFPQGLQDSLLVLTSALHRLLQDISLELLCCSRF</sequence>
<name>A0A158NVA4_ATTCE</name>
<reference evidence="7" key="1">
    <citation type="journal article" date="2011" name="PLoS Genet.">
        <title>The genome sequence of the leaf-cutter ant Atta cephalotes reveals insights into its obligate symbiotic lifestyle.</title>
        <authorList>
            <person name="Suen G."/>
            <person name="Teiling C."/>
            <person name="Li L."/>
            <person name="Holt C."/>
            <person name="Abouheif E."/>
            <person name="Bornberg-Bauer E."/>
            <person name="Bouffard P."/>
            <person name="Caldera E.J."/>
            <person name="Cash E."/>
            <person name="Cavanaugh A."/>
            <person name="Denas O."/>
            <person name="Elhaik E."/>
            <person name="Fave M.J."/>
            <person name="Gadau J."/>
            <person name="Gibson J.D."/>
            <person name="Graur D."/>
            <person name="Grubbs K.J."/>
            <person name="Hagen D.E."/>
            <person name="Harkins T.T."/>
            <person name="Helmkampf M."/>
            <person name="Hu H."/>
            <person name="Johnson B.R."/>
            <person name="Kim J."/>
            <person name="Marsh S.E."/>
            <person name="Moeller J.A."/>
            <person name="Munoz-Torres M.C."/>
            <person name="Murphy M.C."/>
            <person name="Naughton M.C."/>
            <person name="Nigam S."/>
            <person name="Overson R."/>
            <person name="Rajakumar R."/>
            <person name="Reese J.T."/>
            <person name="Scott J.J."/>
            <person name="Smith C.R."/>
            <person name="Tao S."/>
            <person name="Tsutsui N.D."/>
            <person name="Viljakainen L."/>
            <person name="Wissler L."/>
            <person name="Yandell M.D."/>
            <person name="Zimmer F."/>
            <person name="Taylor J."/>
            <person name="Slater S.C."/>
            <person name="Clifton S.W."/>
            <person name="Warren W.C."/>
            <person name="Elsik C.G."/>
            <person name="Smith C.D."/>
            <person name="Weinstock G.M."/>
            <person name="Gerardo N.M."/>
            <person name="Currie C.R."/>
        </authorList>
    </citation>
    <scope>NUCLEOTIDE SEQUENCE [LARGE SCALE GENOMIC DNA]</scope>
</reference>
<feature type="compositionally biased region" description="Basic and acidic residues" evidence="5">
    <location>
        <begin position="273"/>
        <end position="285"/>
    </location>
</feature>
<dbReference type="InterPro" id="IPR029018">
    <property type="entry name" value="Hex-like_dom2"/>
</dbReference>
<evidence type="ECO:0000256" key="4">
    <source>
        <dbReference type="PROSITE-ProRule" id="PRU00023"/>
    </source>
</evidence>
<dbReference type="SUPFAM" id="SSF51445">
    <property type="entry name" value="(Trans)glycosidases"/>
    <property type="match status" value="1"/>
</dbReference>
<accession>A0A158NVA4</accession>
<reference evidence="6" key="2">
    <citation type="submission" date="2016-04" db="UniProtKB">
        <authorList>
            <consortium name="EnsemblMetazoa"/>
        </authorList>
    </citation>
    <scope>IDENTIFICATION</scope>
</reference>
<dbReference type="GO" id="GO:0070531">
    <property type="term" value="C:BRCA1-A complex"/>
    <property type="evidence" value="ECO:0007669"/>
    <property type="project" value="TreeGrafter"/>
</dbReference>
<dbReference type="Gene3D" id="1.25.40.20">
    <property type="entry name" value="Ankyrin repeat-containing domain"/>
    <property type="match status" value="2"/>
</dbReference>